<evidence type="ECO:0000256" key="1">
    <source>
        <dbReference type="SAM" id="MobiDB-lite"/>
    </source>
</evidence>
<evidence type="ECO:0000313" key="4">
    <source>
        <dbReference type="Proteomes" id="UP000440367"/>
    </source>
</evidence>
<name>A0A6A3ZZ66_9STRA</name>
<protein>
    <recommendedName>
        <fullName evidence="2">SAP domain-containing protein</fullName>
    </recommendedName>
</protein>
<feature type="region of interest" description="Disordered" evidence="1">
    <location>
        <begin position="226"/>
        <end position="245"/>
    </location>
</feature>
<dbReference type="SUPFAM" id="SSF68906">
    <property type="entry name" value="SAP domain"/>
    <property type="match status" value="1"/>
</dbReference>
<feature type="compositionally biased region" description="Low complexity" evidence="1">
    <location>
        <begin position="1"/>
        <end position="19"/>
    </location>
</feature>
<evidence type="ECO:0000313" key="3">
    <source>
        <dbReference type="EMBL" id="KAE9244325.1"/>
    </source>
</evidence>
<dbReference type="InterPro" id="IPR036361">
    <property type="entry name" value="SAP_dom_sf"/>
</dbReference>
<feature type="domain" description="SAP" evidence="2">
    <location>
        <begin position="245"/>
        <end position="279"/>
    </location>
</feature>
<reference evidence="3 4" key="1">
    <citation type="submission" date="2018-08" db="EMBL/GenBank/DDBJ databases">
        <title>Genomic investigation of the strawberry pathogen Phytophthora fragariae indicates pathogenicity is determined by transcriptional variation in three key races.</title>
        <authorList>
            <person name="Adams T.M."/>
            <person name="Armitage A.D."/>
            <person name="Sobczyk M.K."/>
            <person name="Bates H.J."/>
            <person name="Dunwell J.M."/>
            <person name="Nellist C.F."/>
            <person name="Harrison R.J."/>
        </authorList>
    </citation>
    <scope>NUCLEOTIDE SEQUENCE [LARGE SCALE GENOMIC DNA]</scope>
    <source>
        <strain evidence="3 4">BC-1</strain>
    </source>
</reference>
<comment type="caution">
    <text evidence="3">The sequence shown here is derived from an EMBL/GenBank/DDBJ whole genome shotgun (WGS) entry which is preliminary data.</text>
</comment>
<dbReference type="InterPro" id="IPR003034">
    <property type="entry name" value="SAP_dom"/>
</dbReference>
<dbReference type="PROSITE" id="PS50800">
    <property type="entry name" value="SAP"/>
    <property type="match status" value="1"/>
</dbReference>
<organism evidence="3 4">
    <name type="scientific">Phytophthora fragariae</name>
    <dbReference type="NCBI Taxonomy" id="53985"/>
    <lineage>
        <taxon>Eukaryota</taxon>
        <taxon>Sar</taxon>
        <taxon>Stramenopiles</taxon>
        <taxon>Oomycota</taxon>
        <taxon>Peronosporomycetes</taxon>
        <taxon>Peronosporales</taxon>
        <taxon>Peronosporaceae</taxon>
        <taxon>Phytophthora</taxon>
    </lineage>
</organism>
<dbReference type="Pfam" id="PF02037">
    <property type="entry name" value="SAP"/>
    <property type="match status" value="1"/>
</dbReference>
<dbReference type="EMBL" id="QXGD01000296">
    <property type="protein sequence ID" value="KAE9244325.1"/>
    <property type="molecule type" value="Genomic_DNA"/>
</dbReference>
<accession>A0A6A3ZZ66</accession>
<evidence type="ECO:0000259" key="2">
    <source>
        <dbReference type="PROSITE" id="PS50800"/>
    </source>
</evidence>
<dbReference type="Gene3D" id="1.10.720.30">
    <property type="entry name" value="SAP domain"/>
    <property type="match status" value="1"/>
</dbReference>
<dbReference type="AlphaFoldDB" id="A0A6A3ZZ66"/>
<feature type="region of interest" description="Disordered" evidence="1">
    <location>
        <begin position="1"/>
        <end position="20"/>
    </location>
</feature>
<sequence>MSDTESSSSSPSDNEGCSSTAWRFVDDPNMELRVDDVEDFLLCKARNEVNTVLERLRGRKTGGGVSEQRSVSVADILDVWLDDSILLAFKSFVNSSLQPDIVSTQELLSFIEVELWLSFYSTTPTAFYTSENRDLYPPMWTAMPKPRYMQILQALSTSTQRTSGAENQWKAPLSHDREMARIAEIVRRLGADIGFVEPETIASLDDDMIRLRSTLVDDIGLAHTRNPKKWQQPSERPASISSTELPSKSLEELKSLCNERGLPVSGTKTILKDRLQNYGRTGNSTERISLSGEILAAWFMKPASSTAMKIGTHNETKIAAHVKSFLLAHASIQVEAMKSRDMVFAAFSPDQIAVMLSALVTNAFGHTFKDIVPEGSHRCQILHNVVSGGVRDGFLVYATPTRIILIVHVYVGDHVAVTYRAALHVICEAYMKWVYDDTLVTPYFSQTDLGHCVDSHTLAQNIAMWRALNGIIERRGRPLPPAKHIIPSLISLWNRVKGGIDVYSRYLKNVKSRHTALAPTGAILLRILMTLIYNAHQSHQLFQAHSFLNDNLRCTSYTSYQNFKQNLPAFADFCRDAAKCLSARSPPAPAPSTTGTQENAQEIASSANMNGYGIRYKKRVHFNSDPELIHRRLSKRIQHELVQIENDAQQCCVLCCALNHDVENAGHSRKGFKMRFKCNKCSVALCRTP</sequence>
<proteinExistence type="predicted"/>
<gene>
    <name evidence="3" type="ORF">PF002_g7816</name>
</gene>
<dbReference type="Proteomes" id="UP000440367">
    <property type="component" value="Unassembled WGS sequence"/>
</dbReference>